<evidence type="ECO:0000313" key="2">
    <source>
        <dbReference type="EMBL" id="PZR37157.1"/>
    </source>
</evidence>
<comment type="caution">
    <text evidence="2">The sequence shown here is derived from an EMBL/GenBank/DDBJ whole genome shotgun (WGS) entry which is preliminary data.</text>
</comment>
<sequence>MKVIAIAMQKGGVGKSTLTRSLAEAASHAGLAVLILDMDPQQSVEQWSRRRDVQDLPVRFVTELDLEPTLERVRHAGCDLVFIDTPPARSSEAPAAVEAADLVLVPCTPDIEAFEQLPRTARLARTTGKTAFVVLNMATPNSSSDVATAKAVFERTKVKMAPVVIFRRKIHREAALAGRSAREVDQSAKGAAEISRLWDWLSAEMQICTPASVQDGSAAA</sequence>
<reference evidence="2 3" key="1">
    <citation type="submission" date="2017-08" db="EMBL/GenBank/DDBJ databases">
        <title>Infants hospitalized years apart are colonized by the same room-sourced microbial strains.</title>
        <authorList>
            <person name="Brooks B."/>
            <person name="Olm M.R."/>
            <person name="Firek B.A."/>
            <person name="Baker R."/>
            <person name="Thomas B.C."/>
            <person name="Morowitz M.J."/>
            <person name="Banfield J.F."/>
        </authorList>
    </citation>
    <scope>NUCLEOTIDE SEQUENCE [LARGE SCALE GENOMIC DNA]</scope>
    <source>
        <strain evidence="2">S2_003_000_R2_4</strain>
    </source>
</reference>
<dbReference type="PANTHER" id="PTHR13696">
    <property type="entry name" value="P-LOOP CONTAINING NUCLEOSIDE TRIPHOSPHATE HYDROLASE"/>
    <property type="match status" value="1"/>
</dbReference>
<dbReference type="EMBL" id="QFQZ01000002">
    <property type="protein sequence ID" value="PZR37157.1"/>
    <property type="molecule type" value="Genomic_DNA"/>
</dbReference>
<dbReference type="PANTHER" id="PTHR13696:SF96">
    <property type="entry name" value="COBQ_COBB_MIND_PARA NUCLEOTIDE BINDING DOMAIN-CONTAINING PROTEIN"/>
    <property type="match status" value="1"/>
</dbReference>
<evidence type="ECO:0000259" key="1">
    <source>
        <dbReference type="Pfam" id="PF01656"/>
    </source>
</evidence>
<organism evidence="2 3">
    <name type="scientific">Caulobacter segnis</name>
    <dbReference type="NCBI Taxonomy" id="88688"/>
    <lineage>
        <taxon>Bacteria</taxon>
        <taxon>Pseudomonadati</taxon>
        <taxon>Pseudomonadota</taxon>
        <taxon>Alphaproteobacteria</taxon>
        <taxon>Caulobacterales</taxon>
        <taxon>Caulobacteraceae</taxon>
        <taxon>Caulobacter</taxon>
    </lineage>
</organism>
<dbReference type="SUPFAM" id="SSF52540">
    <property type="entry name" value="P-loop containing nucleoside triphosphate hydrolases"/>
    <property type="match status" value="1"/>
</dbReference>
<dbReference type="AlphaFoldDB" id="A0A2W5VFD5"/>
<dbReference type="Pfam" id="PF01656">
    <property type="entry name" value="CbiA"/>
    <property type="match status" value="1"/>
</dbReference>
<accession>A0A2W5VFD5</accession>
<dbReference type="CDD" id="cd02042">
    <property type="entry name" value="ParAB_family"/>
    <property type="match status" value="1"/>
</dbReference>
<dbReference type="PIRSF" id="PIRSF009320">
    <property type="entry name" value="Nuc_binding_HP_1000"/>
    <property type="match status" value="1"/>
</dbReference>
<dbReference type="InterPro" id="IPR002586">
    <property type="entry name" value="CobQ/CobB/MinD/ParA_Nub-bd_dom"/>
</dbReference>
<dbReference type="Gene3D" id="3.40.50.300">
    <property type="entry name" value="P-loop containing nucleotide triphosphate hydrolases"/>
    <property type="match status" value="1"/>
</dbReference>
<dbReference type="Proteomes" id="UP000249393">
    <property type="component" value="Unassembled WGS sequence"/>
</dbReference>
<proteinExistence type="predicted"/>
<feature type="domain" description="CobQ/CobB/MinD/ParA nucleotide binding" evidence="1">
    <location>
        <begin position="4"/>
        <end position="168"/>
    </location>
</feature>
<dbReference type="RefSeq" id="WP_304273094.1">
    <property type="nucleotide sequence ID" value="NZ_QFQZ01000002.1"/>
</dbReference>
<dbReference type="InterPro" id="IPR027417">
    <property type="entry name" value="P-loop_NTPase"/>
</dbReference>
<protein>
    <submittedName>
        <fullName evidence="2">ParA family protein</fullName>
    </submittedName>
</protein>
<evidence type="ECO:0000313" key="3">
    <source>
        <dbReference type="Proteomes" id="UP000249393"/>
    </source>
</evidence>
<dbReference type="InterPro" id="IPR050678">
    <property type="entry name" value="DNA_Partitioning_ATPase"/>
</dbReference>
<gene>
    <name evidence="2" type="ORF">DI526_01180</name>
</gene>
<name>A0A2W5VFD5_9CAUL</name>